<feature type="transmembrane region" description="Helical" evidence="5">
    <location>
        <begin position="349"/>
        <end position="370"/>
    </location>
</feature>
<dbReference type="PANTHER" id="PTHR37422">
    <property type="entry name" value="TEICHURONIC ACID BIOSYNTHESIS PROTEIN TUAE"/>
    <property type="match status" value="1"/>
</dbReference>
<gene>
    <name evidence="7" type="ORF">DCM83_28385</name>
</gene>
<evidence type="ECO:0000256" key="2">
    <source>
        <dbReference type="ARBA" id="ARBA00022692"/>
    </source>
</evidence>
<feature type="transmembrane region" description="Helical" evidence="5">
    <location>
        <begin position="401"/>
        <end position="420"/>
    </location>
</feature>
<feature type="transmembrane region" description="Helical" evidence="5">
    <location>
        <begin position="134"/>
        <end position="157"/>
    </location>
</feature>
<evidence type="ECO:0000256" key="1">
    <source>
        <dbReference type="ARBA" id="ARBA00004141"/>
    </source>
</evidence>
<feature type="transmembrane region" description="Helical" evidence="5">
    <location>
        <begin position="110"/>
        <end position="127"/>
    </location>
</feature>
<evidence type="ECO:0000256" key="5">
    <source>
        <dbReference type="SAM" id="Phobius"/>
    </source>
</evidence>
<name>A0AAE9NFW3_9BRAD</name>
<evidence type="ECO:0000256" key="3">
    <source>
        <dbReference type="ARBA" id="ARBA00022989"/>
    </source>
</evidence>
<reference evidence="7" key="1">
    <citation type="submission" date="2018-04" db="EMBL/GenBank/DDBJ databases">
        <title>Genomes of Endosymbiotic and Endophytic Bradyrhizobium Publication status.</title>
        <authorList>
            <person name="Guha S."/>
            <person name="Jorrin B."/>
            <person name="Sarkar M."/>
            <person name="Poole P.S."/>
            <person name="DasGupta M."/>
        </authorList>
    </citation>
    <scope>NUCLEOTIDE SEQUENCE</scope>
    <source>
        <strain evidence="7">WBOS16</strain>
    </source>
</reference>
<dbReference type="Pfam" id="PF04932">
    <property type="entry name" value="Wzy_C"/>
    <property type="match status" value="1"/>
</dbReference>
<dbReference type="AlphaFoldDB" id="A0AAE9NFW3"/>
<dbReference type="InterPro" id="IPR051533">
    <property type="entry name" value="WaaL-like"/>
</dbReference>
<protein>
    <submittedName>
        <fullName evidence="7">Ligase</fullName>
    </submittedName>
</protein>
<keyword evidence="4 5" id="KW-0472">Membrane</keyword>
<comment type="subcellular location">
    <subcellularLocation>
        <location evidence="1">Membrane</location>
        <topology evidence="1">Multi-pass membrane protein</topology>
    </subcellularLocation>
</comment>
<feature type="domain" description="O-antigen ligase-related" evidence="6">
    <location>
        <begin position="219"/>
        <end position="360"/>
    </location>
</feature>
<evidence type="ECO:0000256" key="4">
    <source>
        <dbReference type="ARBA" id="ARBA00023136"/>
    </source>
</evidence>
<dbReference type="Proteomes" id="UP001058872">
    <property type="component" value="Chromosome"/>
</dbReference>
<sequence length="430" mass="47241">MENQFSSSTVQGKQCSWTQHLRRCLTLSSSTAMGDLLAVITVASLPWSTTITSIFSALLVLNVCTRIRLAELVDLVRCSRSGFAVGLFALALLGTLWATDVSLGARLRGVNPTLKFFMMPFFLYHFYKSSRTVWILWAFLGSCVVLLALSWATVFVPNLTPTASLQPGVPVKNYIDQSQSFALCAVVLAWPILELFKARKLHLALPLLALSIAFLADLSFVVLARTALIYTPVMLLFFGAFYLPRSLFYGGIGLFILAAGSAWLASPNLQNRTNSILLESSKYGASNEITSTGLRLEYWRKSLGFIREAPLLGHGTGSVQMLFDRAALGQTGLAAETISNPHNQTLSAAVQWGLIGCVVLYAMWICHVSFFRGPGFYPWLGFIVVVQNFVSSLFNSHLFDFVPGWIYVIGVSLAAGRILQHRNKLTGASR</sequence>
<evidence type="ECO:0000259" key="6">
    <source>
        <dbReference type="Pfam" id="PF04932"/>
    </source>
</evidence>
<feature type="transmembrane region" description="Helical" evidence="5">
    <location>
        <begin position="36"/>
        <end position="61"/>
    </location>
</feature>
<dbReference type="GO" id="GO:0016874">
    <property type="term" value="F:ligase activity"/>
    <property type="evidence" value="ECO:0007669"/>
    <property type="project" value="UniProtKB-KW"/>
</dbReference>
<proteinExistence type="predicted"/>
<feature type="transmembrane region" description="Helical" evidence="5">
    <location>
        <begin position="377"/>
        <end position="395"/>
    </location>
</feature>
<evidence type="ECO:0000313" key="8">
    <source>
        <dbReference type="Proteomes" id="UP001058872"/>
    </source>
</evidence>
<keyword evidence="2 5" id="KW-0812">Transmembrane</keyword>
<dbReference type="EMBL" id="CP028989">
    <property type="protein sequence ID" value="UUO68748.1"/>
    <property type="molecule type" value="Genomic_DNA"/>
</dbReference>
<organism evidence="7 8">
    <name type="scientific">Bradyrhizobium betae</name>
    <dbReference type="NCBI Taxonomy" id="244734"/>
    <lineage>
        <taxon>Bacteria</taxon>
        <taxon>Pseudomonadati</taxon>
        <taxon>Pseudomonadota</taxon>
        <taxon>Alphaproteobacteria</taxon>
        <taxon>Hyphomicrobiales</taxon>
        <taxon>Nitrobacteraceae</taxon>
        <taxon>Bradyrhizobium</taxon>
    </lineage>
</organism>
<dbReference type="InterPro" id="IPR007016">
    <property type="entry name" value="O-antigen_ligase-rel_domated"/>
</dbReference>
<evidence type="ECO:0000313" key="7">
    <source>
        <dbReference type="EMBL" id="UUO68748.1"/>
    </source>
</evidence>
<accession>A0AAE9NFW3</accession>
<keyword evidence="3 5" id="KW-1133">Transmembrane helix</keyword>
<feature type="transmembrane region" description="Helical" evidence="5">
    <location>
        <begin position="82"/>
        <end position="98"/>
    </location>
</feature>
<feature type="transmembrane region" description="Helical" evidence="5">
    <location>
        <begin position="203"/>
        <end position="221"/>
    </location>
</feature>
<dbReference type="PANTHER" id="PTHR37422:SF13">
    <property type="entry name" value="LIPOPOLYSACCHARIDE BIOSYNTHESIS PROTEIN PA4999-RELATED"/>
    <property type="match status" value="1"/>
</dbReference>
<dbReference type="GO" id="GO:0016020">
    <property type="term" value="C:membrane"/>
    <property type="evidence" value="ECO:0007669"/>
    <property type="project" value="UniProtKB-SubCell"/>
</dbReference>
<keyword evidence="7" id="KW-0436">Ligase</keyword>